<feature type="domain" description="C2 NT-type" evidence="7">
    <location>
        <begin position="8"/>
        <end position="157"/>
    </location>
</feature>
<sequence>MTSVWKRLQRVGKKASKFQFVASYQELVVECTKKWQPDKLRVVWTRRNRRICSKLHGWQPGIKNPYRGMVVWPVPENVDITVTLFKDPHADQFEDKAWTFVIENETKGHRKVLASVDVNMKEFASPTLTQTDLTLKLKPLSVKVVEATLKLSLSCVFLREGKATDEDMQSLASLMSVKPTDIGNLDDFNESDEEEDRKPGAGVGTATPPAAPLPPARRSREQESRPPGMMDPSLIESHRQLNTLTEEGVPSPLTVCPTVLEEPTSPMKTTPKPLNISRKEDTPRSSRSAGSISIANQILAPATLSPAPVTMGTASPESLASLPPSYSAVARDPDSFSGWDETVVEEKLVETLPPPWPFFSSEPQAEESYTPTQELPAKINELLVEEKPPSVEGETSCRVTTENEPTIFPPGTSRPSQEEAAEAEKLPLAELEPNLEETSVQVPHLSAQQPATAVIVPDSLCLEVKTSVKEESSLVPKTEASQEPSEGALGGGPECVTLPVKEVMDSDIHATPSSREAKLSSFSQPRISEDDTVLSSQQARGELSVLAKSETAVNEGADDAAWLDTQLSKEALVQAECPIWATLEEKASTQGSEQVSALELDSEQSIPGDVSAEEPAAGSLRGGLEKVTAVFQPAEPGMPFESVVNSEVISRGDGASSPSPPSQPELQSPEVFARDQAAESVLQPPAAEEANKDIATGNPDIFTEFPSASMTDTAYSSLVEPLSQSDQRTSLETSAFVDVELNNEGQEAFATDCPSSPDAERPLWAALEEKALEKEEGSVDTAESRDRGSPFTAKPVSSDAQLAKRPGEAPLMASAQDGGAKDAGISQCSLAPCPAELPAPPELISSPAVRELAQDAHPNTGKRSSRAEVTTDLQEGVDGIRQDGTDERTSPTAADSAQAKGRLPSPDGRIDVRDSDADTRGELVEEQDAPVGLVKTIVGVLHRGYETVAAMWQPTDAGTVTNRAEIPKDTDSNNCSFSLLPPSPQHMIPSATAVCDPAEKFQSSSWEPRTTGGTPPIGELSSQQRMSLVESLRLAALEESTNEKTEEPVHAAEAEAGREETAGRVAETDAIPFSLPTRQADSEGSSCGKTHPALREAGLEDVAMGARQEVESKDASLVIDSSEEKCVQSQEVFALKAAVEEMEFEAGQEDMGTVWLASLYMDGGSETMSTTLPTSEGLHEGQEPVPQEVSLDNTYQKVNPFPKVTPPRRSKKKNNLPPLQEVGSNRPDPETTPAKMAPPRRTKGKNSPHLVSQEPGYQDSSTLTPTAASESIPSLHIPASQRFNVGDDLEPPVPTLASGQPENMQVTPQEDLDMEKQDTPVETALESDVSVKSSVVPWPLPAPQSQAQLSEAVLHTAHKCPSSDSKLSKEESLLLARILQMDLEEEPPDAPVAAPRLRKVLRVNPDSLAPPHSPSPSEAEAHLLPVSASDKVAPDTTSKDLKLHQTVPSLRGSPRDVDTGCTKQDSVPVPDMNDSLTDAQANFSAGDRDLVDMSLSETVEDKRSNERDQKSTHDLLFSMAFPQSQSDDSVTLVSSDVIKEATVTEANRMDIGANGNFPSVDSDVLLVSSSNASEGSDGQPALIAPPPAQNKGSFLAGMDWGTSERNRESKIETGVTAVKEEVTPVAGSDGLVLFTVDAAFTAPNDGFEAEQANKRPVTEPDSPHPVAAAPGPVSACPEPSSQSTARQQGSPPTANVVAPHRKRKTTPPPDVPKVVPATVTEVSSLPASSALVTSSQSLLEWCQDITKQYKGVKVTNFSTSWRNGLAFCAILHHFHPDKVDYDQLDPYDIKFNNKKAFDGFANLGISRLMEPSDMVLLTVPDRLIVMTYLCQIRAHFTGQELSVLQIEKNSSQTSYAVGDPKGSTDLDTAARYCVQKLQASGVSLETNGKAAETEREGEGRSNGNLVAPPRSRRVSRPDESGGGAASRPEEKPAQTPQPPPRSHAASRSSFSHVRDADLVKKHRLRHKSESTEEADPAEQQSAPHSTRRASQEQTVAEVKNGSEATAETSQSEVPRVPIEQEHEEHGPEEEHKPGEEDSLDTSQYVLSEIQALESEQNHIDSRAAVVEKRLRRLMETGSDRDEEETLIQEWFTLVNKKNALIRRQDHLQLLQEEQDLERRFDLLTRELRAMMAIEEWQKTQAQQHREQLLLQELVSLVNQRDELVRDMDAKERGALEEDERLERGLEQRRRKYSRKEKCVVQ</sequence>
<dbReference type="CDD" id="cd21255">
    <property type="entry name" value="CH_EHBP1L1"/>
    <property type="match status" value="1"/>
</dbReference>
<feature type="region of interest" description="Disordered" evidence="5">
    <location>
        <begin position="674"/>
        <end position="706"/>
    </location>
</feature>
<feature type="region of interest" description="Disordered" evidence="5">
    <location>
        <begin position="179"/>
        <end position="233"/>
    </location>
</feature>
<feature type="domain" description="Calponin-homology (CH)" evidence="6">
    <location>
        <begin position="1732"/>
        <end position="1837"/>
    </location>
</feature>
<feature type="compositionally biased region" description="Polar residues" evidence="5">
    <location>
        <begin position="2002"/>
        <end position="2012"/>
    </location>
</feature>
<feature type="compositionally biased region" description="Basic and acidic residues" evidence="5">
    <location>
        <begin position="767"/>
        <end position="788"/>
    </location>
</feature>
<name>A0A3B3RLQ3_9TELE</name>
<proteinExistence type="predicted"/>
<feature type="compositionally biased region" description="Polar residues" evidence="5">
    <location>
        <begin position="1297"/>
        <end position="1308"/>
    </location>
</feature>
<evidence type="ECO:0000256" key="1">
    <source>
        <dbReference type="ARBA" id="ARBA00004177"/>
    </source>
</evidence>
<keyword evidence="2" id="KW-0597">Phosphoprotein</keyword>
<dbReference type="GeneTree" id="ENSGT00940000161027"/>
<feature type="region of interest" description="Disordered" evidence="5">
    <location>
        <begin position="469"/>
        <end position="493"/>
    </location>
</feature>
<dbReference type="Pfam" id="PF12130">
    <property type="entry name" value="bMERB_dom"/>
    <property type="match status" value="1"/>
</dbReference>
<evidence type="ECO:0000313" key="9">
    <source>
        <dbReference type="Ensembl" id="ENSPKIP00000018651.1"/>
    </source>
</evidence>
<feature type="region of interest" description="Disordered" evidence="5">
    <location>
        <begin position="747"/>
        <end position="924"/>
    </location>
</feature>
<feature type="region of interest" description="Disordered" evidence="5">
    <location>
        <begin position="649"/>
        <end position="668"/>
    </location>
</feature>
<evidence type="ECO:0000256" key="2">
    <source>
        <dbReference type="ARBA" id="ARBA00022553"/>
    </source>
</evidence>
<dbReference type="InterPro" id="IPR019448">
    <property type="entry name" value="NT-C2"/>
</dbReference>
<dbReference type="PROSITE" id="PS51848">
    <property type="entry name" value="BMERB"/>
    <property type="match status" value="1"/>
</dbReference>
<reference evidence="9" key="1">
    <citation type="submission" date="2025-08" db="UniProtKB">
        <authorList>
            <consortium name="Ensembl"/>
        </authorList>
    </citation>
    <scope>IDENTIFICATION</scope>
</reference>
<dbReference type="SMART" id="SM01203">
    <property type="entry name" value="DUF3585"/>
    <property type="match status" value="1"/>
</dbReference>
<feature type="compositionally biased region" description="Low complexity" evidence="5">
    <location>
        <begin position="1942"/>
        <end position="1951"/>
    </location>
</feature>
<evidence type="ECO:0008006" key="11">
    <source>
        <dbReference type="Google" id="ProtNLM"/>
    </source>
</evidence>
<accession>A0A3B3RLQ3</accession>
<keyword evidence="10" id="KW-1185">Reference proteome</keyword>
<feature type="compositionally biased region" description="Basic and acidic residues" evidence="5">
    <location>
        <begin position="2018"/>
        <end position="2035"/>
    </location>
</feature>
<dbReference type="Pfam" id="PF00307">
    <property type="entry name" value="CH"/>
    <property type="match status" value="1"/>
</dbReference>
<feature type="region of interest" description="Disordered" evidence="5">
    <location>
        <begin position="510"/>
        <end position="532"/>
    </location>
</feature>
<evidence type="ECO:0000256" key="5">
    <source>
        <dbReference type="SAM" id="MobiDB-lite"/>
    </source>
</evidence>
<dbReference type="InterPro" id="IPR022735">
    <property type="entry name" value="bMERB_dom"/>
</dbReference>
<evidence type="ECO:0000259" key="8">
    <source>
        <dbReference type="PROSITE" id="PS51848"/>
    </source>
</evidence>
<feature type="region of interest" description="Disordered" evidence="5">
    <location>
        <begin position="1883"/>
        <end position="2039"/>
    </location>
</feature>
<dbReference type="Gene3D" id="1.10.418.10">
    <property type="entry name" value="Calponin-like domain"/>
    <property type="match status" value="1"/>
</dbReference>
<evidence type="ECO:0000259" key="6">
    <source>
        <dbReference type="PROSITE" id="PS50021"/>
    </source>
</evidence>
<evidence type="ECO:0000256" key="3">
    <source>
        <dbReference type="ARBA" id="ARBA00022753"/>
    </source>
</evidence>
<dbReference type="Ensembl" id="ENSPKIT00000035481.1">
    <property type="protein sequence ID" value="ENSPKIP00000018651.1"/>
    <property type="gene ID" value="ENSPKIG00000004112.1"/>
</dbReference>
<dbReference type="PANTHER" id="PTHR23167:SF42">
    <property type="entry name" value="EH DOMAIN-BINDING PROTEIN 1-LIKE PROTEIN 1"/>
    <property type="match status" value="1"/>
</dbReference>
<feature type="domain" description="BMERB" evidence="8">
    <location>
        <begin position="2032"/>
        <end position="2183"/>
    </location>
</feature>
<dbReference type="InterPro" id="IPR001715">
    <property type="entry name" value="CH_dom"/>
</dbReference>
<feature type="compositionally biased region" description="Basic and acidic residues" evidence="5">
    <location>
        <begin position="878"/>
        <end position="889"/>
    </location>
</feature>
<feature type="compositionally biased region" description="Basic and acidic residues" evidence="5">
    <location>
        <begin position="1651"/>
        <end position="1662"/>
    </location>
</feature>
<feature type="compositionally biased region" description="Polar residues" evidence="5">
    <location>
        <begin position="1001"/>
        <end position="1013"/>
    </location>
</feature>
<feature type="compositionally biased region" description="Polar residues" evidence="5">
    <location>
        <begin position="1258"/>
        <end position="1272"/>
    </location>
</feature>
<dbReference type="STRING" id="1676925.ENSPKIP00000018651"/>
<dbReference type="PANTHER" id="PTHR23167">
    <property type="entry name" value="CALPONIN HOMOLOGY DOMAIN-CONTAINING PROTEIN DDB_G0272472-RELATED"/>
    <property type="match status" value="1"/>
</dbReference>
<feature type="region of interest" description="Disordered" evidence="5">
    <location>
        <begin position="245"/>
        <end position="290"/>
    </location>
</feature>
<feature type="region of interest" description="Disordered" evidence="5">
    <location>
        <begin position="1039"/>
        <end position="1062"/>
    </location>
</feature>
<dbReference type="PROSITE" id="PS50021">
    <property type="entry name" value="CH"/>
    <property type="match status" value="1"/>
</dbReference>
<feature type="compositionally biased region" description="Polar residues" evidence="5">
    <location>
        <begin position="1474"/>
        <end position="1483"/>
    </location>
</feature>
<dbReference type="FunFam" id="1.10.418.10:FF:000023">
    <property type="entry name" value="EH domain-binding protein 1 isoform X1"/>
    <property type="match status" value="1"/>
</dbReference>
<dbReference type="Pfam" id="PF10358">
    <property type="entry name" value="NT-C2"/>
    <property type="match status" value="1"/>
</dbReference>
<feature type="region of interest" description="Disordered" evidence="5">
    <location>
        <begin position="1404"/>
        <end position="1489"/>
    </location>
</feature>
<dbReference type="Proteomes" id="UP000261540">
    <property type="component" value="Unplaced"/>
</dbReference>
<comment type="subcellular location">
    <subcellularLocation>
        <location evidence="1">Endosome</location>
    </subcellularLocation>
</comment>
<feature type="compositionally biased region" description="Basic and acidic residues" evidence="5">
    <location>
        <begin position="908"/>
        <end position="923"/>
    </location>
</feature>
<protein>
    <recommendedName>
        <fullName evidence="11">EH domain binding protein 1 like 1</fullName>
    </recommendedName>
</protein>
<dbReference type="InterPro" id="IPR050540">
    <property type="entry name" value="F-actin_Monoox_Mical"/>
</dbReference>
<feature type="region of interest" description="Disordered" evidence="5">
    <location>
        <begin position="1570"/>
        <end position="1590"/>
    </location>
</feature>
<evidence type="ECO:0000259" key="7">
    <source>
        <dbReference type="PROSITE" id="PS51840"/>
    </source>
</evidence>
<dbReference type="SUPFAM" id="SSF47576">
    <property type="entry name" value="Calponin-homology domain, CH-domain"/>
    <property type="match status" value="1"/>
</dbReference>
<feature type="compositionally biased region" description="Basic and acidic residues" evidence="5">
    <location>
        <begin position="1041"/>
        <end position="1062"/>
    </location>
</feature>
<feature type="region of interest" description="Disordered" evidence="5">
    <location>
        <begin position="1166"/>
        <end position="1311"/>
    </location>
</feature>
<feature type="region of interest" description="Disordered" evidence="5">
    <location>
        <begin position="592"/>
        <end position="619"/>
    </location>
</feature>
<feature type="region of interest" description="Disordered" evidence="5">
    <location>
        <begin position="1001"/>
        <end position="1021"/>
    </location>
</feature>
<feature type="region of interest" description="Disordered" evidence="5">
    <location>
        <begin position="387"/>
        <end position="426"/>
    </location>
</feature>
<keyword evidence="4" id="KW-0175">Coiled coil</keyword>
<dbReference type="GO" id="GO:0005768">
    <property type="term" value="C:endosome"/>
    <property type="evidence" value="ECO:0007669"/>
    <property type="project" value="UniProtKB-SubCell"/>
</dbReference>
<organism evidence="9 10">
    <name type="scientific">Paramormyrops kingsleyae</name>
    <dbReference type="NCBI Taxonomy" id="1676925"/>
    <lineage>
        <taxon>Eukaryota</taxon>
        <taxon>Metazoa</taxon>
        <taxon>Chordata</taxon>
        <taxon>Craniata</taxon>
        <taxon>Vertebrata</taxon>
        <taxon>Euteleostomi</taxon>
        <taxon>Actinopterygii</taxon>
        <taxon>Neopterygii</taxon>
        <taxon>Teleostei</taxon>
        <taxon>Osteoglossocephala</taxon>
        <taxon>Osteoglossomorpha</taxon>
        <taxon>Osteoglossiformes</taxon>
        <taxon>Mormyridae</taxon>
        <taxon>Paramormyrops</taxon>
    </lineage>
</organism>
<evidence type="ECO:0000256" key="4">
    <source>
        <dbReference type="ARBA" id="ARBA00023054"/>
    </source>
</evidence>
<feature type="region of interest" description="Disordered" evidence="5">
    <location>
        <begin position="1650"/>
        <end position="1713"/>
    </location>
</feature>
<reference evidence="9" key="2">
    <citation type="submission" date="2025-09" db="UniProtKB">
        <authorList>
            <consortium name="Ensembl"/>
        </authorList>
    </citation>
    <scope>IDENTIFICATION</scope>
</reference>
<dbReference type="InterPro" id="IPR036872">
    <property type="entry name" value="CH_dom_sf"/>
</dbReference>
<evidence type="ECO:0000313" key="10">
    <source>
        <dbReference type="Proteomes" id="UP000261540"/>
    </source>
</evidence>
<dbReference type="PROSITE" id="PS51840">
    <property type="entry name" value="C2_NT"/>
    <property type="match status" value="1"/>
</dbReference>
<dbReference type="SMART" id="SM00033">
    <property type="entry name" value="CH"/>
    <property type="match status" value="1"/>
</dbReference>
<feature type="compositionally biased region" description="Polar residues" evidence="5">
    <location>
        <begin position="1679"/>
        <end position="1693"/>
    </location>
</feature>
<keyword evidence="3" id="KW-0967">Endosome</keyword>